<reference evidence="2 3" key="1">
    <citation type="journal article" date="2017" name="Gigascience">
        <title>Genome sequence of the small brown planthopper, Laodelphax striatellus.</title>
        <authorList>
            <person name="Zhu J."/>
            <person name="Jiang F."/>
            <person name="Wang X."/>
            <person name="Yang P."/>
            <person name="Bao Y."/>
            <person name="Zhao W."/>
            <person name="Wang W."/>
            <person name="Lu H."/>
            <person name="Wang Q."/>
            <person name="Cui N."/>
            <person name="Li J."/>
            <person name="Chen X."/>
            <person name="Luo L."/>
            <person name="Yu J."/>
            <person name="Kang L."/>
            <person name="Cui F."/>
        </authorList>
    </citation>
    <scope>NUCLEOTIDE SEQUENCE [LARGE SCALE GENOMIC DNA]</scope>
    <source>
        <strain evidence="2">Lst14</strain>
    </source>
</reference>
<comment type="caution">
    <text evidence="2">The sequence shown here is derived from an EMBL/GenBank/DDBJ whole genome shotgun (WGS) entry which is preliminary data.</text>
</comment>
<name>A0A482WVH7_LAOST</name>
<dbReference type="PANTHER" id="PTHR43686:SF1">
    <property type="entry name" value="AMINOTRAN_5 DOMAIN-CONTAINING PROTEIN"/>
    <property type="match status" value="1"/>
</dbReference>
<sequence>VYCDYAASGRALQFVEDYIIKEVLPVYGNTHTTTSITSMQSTLLRHEARDIIRNAVHACEDDVVIFAGHGCTAAVHKLIHSLALAEPPVVFVGPCEHHSNLLPWREIQAKVVRISETKEGFLDLVDLENQLQLHRQLEGPDRQLIGCFSAASNITGILADDVATTLLLHQYNALAF</sequence>
<dbReference type="Pfam" id="PF00266">
    <property type="entry name" value="Aminotran_5"/>
    <property type="match status" value="1"/>
</dbReference>
<dbReference type="AlphaFoldDB" id="A0A482WVH7"/>
<evidence type="ECO:0000259" key="1">
    <source>
        <dbReference type="Pfam" id="PF00266"/>
    </source>
</evidence>
<dbReference type="InParanoid" id="A0A482WVH7"/>
<feature type="non-terminal residue" evidence="2">
    <location>
        <position position="1"/>
    </location>
</feature>
<evidence type="ECO:0000313" key="3">
    <source>
        <dbReference type="Proteomes" id="UP000291343"/>
    </source>
</evidence>
<evidence type="ECO:0000313" key="2">
    <source>
        <dbReference type="EMBL" id="RZF37597.1"/>
    </source>
</evidence>
<gene>
    <name evidence="2" type="ORF">LSTR_LSTR003162</name>
</gene>
<dbReference type="InterPro" id="IPR015424">
    <property type="entry name" value="PyrdxlP-dep_Trfase"/>
</dbReference>
<keyword evidence="3" id="KW-1185">Reference proteome</keyword>
<dbReference type="InterPro" id="IPR015421">
    <property type="entry name" value="PyrdxlP-dep_Trfase_major"/>
</dbReference>
<feature type="domain" description="Aminotransferase class V" evidence="1">
    <location>
        <begin position="1"/>
        <end position="174"/>
    </location>
</feature>
<dbReference type="PANTHER" id="PTHR43686">
    <property type="entry name" value="SULFURTRANSFERASE-RELATED"/>
    <property type="match status" value="1"/>
</dbReference>
<dbReference type="InterPro" id="IPR000192">
    <property type="entry name" value="Aminotrans_V_dom"/>
</dbReference>
<dbReference type="OrthoDB" id="420046at2759"/>
<dbReference type="EMBL" id="QKKF02023800">
    <property type="protein sequence ID" value="RZF37597.1"/>
    <property type="molecule type" value="Genomic_DNA"/>
</dbReference>
<dbReference type="SUPFAM" id="SSF53383">
    <property type="entry name" value="PLP-dependent transferases"/>
    <property type="match status" value="1"/>
</dbReference>
<organism evidence="2 3">
    <name type="scientific">Laodelphax striatellus</name>
    <name type="common">Small brown planthopper</name>
    <name type="synonym">Delphax striatella</name>
    <dbReference type="NCBI Taxonomy" id="195883"/>
    <lineage>
        <taxon>Eukaryota</taxon>
        <taxon>Metazoa</taxon>
        <taxon>Ecdysozoa</taxon>
        <taxon>Arthropoda</taxon>
        <taxon>Hexapoda</taxon>
        <taxon>Insecta</taxon>
        <taxon>Pterygota</taxon>
        <taxon>Neoptera</taxon>
        <taxon>Paraneoptera</taxon>
        <taxon>Hemiptera</taxon>
        <taxon>Auchenorrhyncha</taxon>
        <taxon>Fulgoroidea</taxon>
        <taxon>Delphacidae</taxon>
        <taxon>Criomorphinae</taxon>
        <taxon>Laodelphax</taxon>
    </lineage>
</organism>
<dbReference type="STRING" id="195883.A0A482WVH7"/>
<dbReference type="Gene3D" id="3.40.640.10">
    <property type="entry name" value="Type I PLP-dependent aspartate aminotransferase-like (Major domain)"/>
    <property type="match status" value="1"/>
</dbReference>
<protein>
    <recommendedName>
        <fullName evidence="1">Aminotransferase class V domain-containing protein</fullName>
    </recommendedName>
</protein>
<proteinExistence type="predicted"/>
<dbReference type="Proteomes" id="UP000291343">
    <property type="component" value="Unassembled WGS sequence"/>
</dbReference>
<accession>A0A482WVH7</accession>